<feature type="domain" description="Histone deacetylase" evidence="1">
    <location>
        <begin position="21"/>
        <end position="122"/>
    </location>
</feature>
<name>X1C8Z4_9ZZZZ</name>
<proteinExistence type="predicted"/>
<dbReference type="EMBL" id="BART01011109">
    <property type="protein sequence ID" value="GAG80861.1"/>
    <property type="molecule type" value="Genomic_DNA"/>
</dbReference>
<comment type="caution">
    <text evidence="2">The sequence shown here is derived from an EMBL/GenBank/DDBJ whole genome shotgun (WGS) entry which is preliminary data.</text>
</comment>
<dbReference type="AlphaFoldDB" id="X1C8Z4"/>
<organism evidence="2">
    <name type="scientific">marine sediment metagenome</name>
    <dbReference type="NCBI Taxonomy" id="412755"/>
    <lineage>
        <taxon>unclassified sequences</taxon>
        <taxon>metagenomes</taxon>
        <taxon>ecological metagenomes</taxon>
    </lineage>
</organism>
<dbReference type="Gene3D" id="3.40.800.20">
    <property type="entry name" value="Histone deacetylase domain"/>
    <property type="match status" value="1"/>
</dbReference>
<evidence type="ECO:0000259" key="1">
    <source>
        <dbReference type="Pfam" id="PF00850"/>
    </source>
</evidence>
<dbReference type="PANTHER" id="PTHR10625">
    <property type="entry name" value="HISTONE DEACETYLASE HDAC1-RELATED"/>
    <property type="match status" value="1"/>
</dbReference>
<dbReference type="PANTHER" id="PTHR10625:SF10">
    <property type="entry name" value="HISTONE DEACETYLASE HDAC1"/>
    <property type="match status" value="1"/>
</dbReference>
<reference evidence="2" key="1">
    <citation type="journal article" date="2014" name="Front. Microbiol.">
        <title>High frequency of phylogenetically diverse reductive dehalogenase-homologous genes in deep subseafloor sedimentary metagenomes.</title>
        <authorList>
            <person name="Kawai M."/>
            <person name="Futagami T."/>
            <person name="Toyoda A."/>
            <person name="Takaki Y."/>
            <person name="Nishi S."/>
            <person name="Hori S."/>
            <person name="Arai W."/>
            <person name="Tsubouchi T."/>
            <person name="Morono Y."/>
            <person name="Uchiyama I."/>
            <person name="Ito T."/>
            <person name="Fujiyama A."/>
            <person name="Inagaki F."/>
            <person name="Takami H."/>
        </authorList>
    </citation>
    <scope>NUCLEOTIDE SEQUENCE</scope>
    <source>
        <strain evidence="2">Expedition CK06-06</strain>
    </source>
</reference>
<dbReference type="GO" id="GO:0004407">
    <property type="term" value="F:histone deacetylase activity"/>
    <property type="evidence" value="ECO:0007669"/>
    <property type="project" value="TreeGrafter"/>
</dbReference>
<accession>X1C8Z4</accession>
<dbReference type="InterPro" id="IPR037138">
    <property type="entry name" value="His_deacetylse_dom_sf"/>
</dbReference>
<protein>
    <recommendedName>
        <fullName evidence="1">Histone deacetylase domain-containing protein</fullName>
    </recommendedName>
</protein>
<feature type="non-terminal residue" evidence="2">
    <location>
        <position position="125"/>
    </location>
</feature>
<dbReference type="InterPro" id="IPR023801">
    <property type="entry name" value="His_deacetylse_dom"/>
</dbReference>
<dbReference type="GO" id="GO:0040029">
    <property type="term" value="P:epigenetic regulation of gene expression"/>
    <property type="evidence" value="ECO:0007669"/>
    <property type="project" value="TreeGrafter"/>
</dbReference>
<evidence type="ECO:0000313" key="2">
    <source>
        <dbReference type="EMBL" id="GAG80861.1"/>
    </source>
</evidence>
<dbReference type="SUPFAM" id="SSF52768">
    <property type="entry name" value="Arginase/deacetylase"/>
    <property type="match status" value="1"/>
</dbReference>
<dbReference type="Pfam" id="PF00850">
    <property type="entry name" value="Hist_deacetyl"/>
    <property type="match status" value="1"/>
</dbReference>
<sequence length="125" mass="13721">MPSKVGLVYSEDYLKHDTGNHPESSERLEAILGHLKEKNVLKDLTFINPRKADLKEIECLHSSSYIQEVRELCKRGGGFLDSDTPVSSESFEVALLAAGGVFSAIDRVVDDLDSAFCLVRPPVTG</sequence>
<dbReference type="InterPro" id="IPR023696">
    <property type="entry name" value="Ureohydrolase_dom_sf"/>
</dbReference>
<gene>
    <name evidence="2" type="ORF">S01H4_23830</name>
</gene>